<protein>
    <submittedName>
        <fullName evidence="4">TIR-NBS-LRR resistance protein</fullName>
    </submittedName>
</protein>
<gene>
    <name evidence="4" type="ORF">A2U01_0019401</name>
</gene>
<dbReference type="AlphaFoldDB" id="A0A392NGQ3"/>
<sequence>SRGTDRGAGRNAGDAGRGAGEATPGGAANIPIGQEDHSQTGTNSQADTRDVRELAAAVLVQTQQNAQILQITRDHQLFQQQQRETVHEDAGLNSFLKGKPPQFGGDFDPEGAEKWLQEMEKIFSFTHCRENRRVGYATFMLTGDAEAWWRGKHRLLEDEGKEITWILFKEEFLGKYFPKLCRKEKEREFNNLRQGLMTVGEYTRKFESLLKYSEFYRLHPSEEWMCEKYQDGLKYDIQRAVLPLHIVHFGELTERCLELEGFDNKKGQHGSGGPIRNNNNKVNINRGQGGRTHQGSGSYQRSAPYHNQDARRLMLKCFSCGGAHLNRDCPNKDIGTCFRCGQKGHFLKDCPQGRNQQT</sequence>
<evidence type="ECO:0000259" key="3">
    <source>
        <dbReference type="PROSITE" id="PS50158"/>
    </source>
</evidence>
<dbReference type="SMART" id="SM00343">
    <property type="entry name" value="ZnF_C2HC"/>
    <property type="match status" value="2"/>
</dbReference>
<evidence type="ECO:0000256" key="2">
    <source>
        <dbReference type="SAM" id="MobiDB-lite"/>
    </source>
</evidence>
<feature type="compositionally biased region" description="Low complexity" evidence="2">
    <location>
        <begin position="275"/>
        <end position="286"/>
    </location>
</feature>
<dbReference type="GO" id="GO:0008270">
    <property type="term" value="F:zinc ion binding"/>
    <property type="evidence" value="ECO:0007669"/>
    <property type="project" value="UniProtKB-KW"/>
</dbReference>
<keyword evidence="1" id="KW-0479">Metal-binding</keyword>
<dbReference type="Gene3D" id="4.10.60.10">
    <property type="entry name" value="Zinc finger, CCHC-type"/>
    <property type="match status" value="1"/>
</dbReference>
<comment type="caution">
    <text evidence="4">The sequence shown here is derived from an EMBL/GenBank/DDBJ whole genome shotgun (WGS) entry which is preliminary data.</text>
</comment>
<dbReference type="GO" id="GO:0003676">
    <property type="term" value="F:nucleic acid binding"/>
    <property type="evidence" value="ECO:0007669"/>
    <property type="project" value="InterPro"/>
</dbReference>
<dbReference type="InterPro" id="IPR036875">
    <property type="entry name" value="Znf_CCHC_sf"/>
</dbReference>
<dbReference type="SUPFAM" id="SSF57756">
    <property type="entry name" value="Retrovirus zinc finger-like domains"/>
    <property type="match status" value="1"/>
</dbReference>
<dbReference type="Proteomes" id="UP000265520">
    <property type="component" value="Unassembled WGS sequence"/>
</dbReference>
<feature type="region of interest" description="Disordered" evidence="2">
    <location>
        <begin position="1"/>
        <end position="47"/>
    </location>
</feature>
<keyword evidence="1" id="KW-0863">Zinc-finger</keyword>
<feature type="domain" description="CCHC-type" evidence="3">
    <location>
        <begin position="337"/>
        <end position="352"/>
    </location>
</feature>
<organism evidence="4 5">
    <name type="scientific">Trifolium medium</name>
    <dbReference type="NCBI Taxonomy" id="97028"/>
    <lineage>
        <taxon>Eukaryota</taxon>
        <taxon>Viridiplantae</taxon>
        <taxon>Streptophyta</taxon>
        <taxon>Embryophyta</taxon>
        <taxon>Tracheophyta</taxon>
        <taxon>Spermatophyta</taxon>
        <taxon>Magnoliopsida</taxon>
        <taxon>eudicotyledons</taxon>
        <taxon>Gunneridae</taxon>
        <taxon>Pentapetalae</taxon>
        <taxon>rosids</taxon>
        <taxon>fabids</taxon>
        <taxon>Fabales</taxon>
        <taxon>Fabaceae</taxon>
        <taxon>Papilionoideae</taxon>
        <taxon>50 kb inversion clade</taxon>
        <taxon>NPAAA clade</taxon>
        <taxon>Hologalegina</taxon>
        <taxon>IRL clade</taxon>
        <taxon>Trifolieae</taxon>
        <taxon>Trifolium</taxon>
    </lineage>
</organism>
<dbReference type="InterPro" id="IPR005162">
    <property type="entry name" value="Retrotrans_gag_dom"/>
</dbReference>
<dbReference type="PANTHER" id="PTHR34482">
    <property type="entry name" value="DNA DAMAGE-INDUCIBLE PROTEIN 1-LIKE"/>
    <property type="match status" value="1"/>
</dbReference>
<feature type="non-terminal residue" evidence="4">
    <location>
        <position position="1"/>
    </location>
</feature>
<accession>A0A392NGQ3</accession>
<feature type="region of interest" description="Disordered" evidence="2">
    <location>
        <begin position="267"/>
        <end position="304"/>
    </location>
</feature>
<evidence type="ECO:0000256" key="1">
    <source>
        <dbReference type="PROSITE-ProRule" id="PRU00047"/>
    </source>
</evidence>
<keyword evidence="5" id="KW-1185">Reference proteome</keyword>
<proteinExistence type="predicted"/>
<feature type="non-terminal residue" evidence="4">
    <location>
        <position position="358"/>
    </location>
</feature>
<keyword evidence="1" id="KW-0862">Zinc</keyword>
<reference evidence="4 5" key="1">
    <citation type="journal article" date="2018" name="Front. Plant Sci.">
        <title>Red Clover (Trifolium pratense) and Zigzag Clover (T. medium) - A Picture of Genomic Similarities and Differences.</title>
        <authorList>
            <person name="Dluhosova J."/>
            <person name="Istvanek J."/>
            <person name="Nedelnik J."/>
            <person name="Repkova J."/>
        </authorList>
    </citation>
    <scope>NUCLEOTIDE SEQUENCE [LARGE SCALE GENOMIC DNA]</scope>
    <source>
        <strain evidence="5">cv. 10/8</strain>
        <tissue evidence="4">Leaf</tissue>
    </source>
</reference>
<dbReference type="EMBL" id="LXQA010037491">
    <property type="protein sequence ID" value="MCH98399.1"/>
    <property type="molecule type" value="Genomic_DNA"/>
</dbReference>
<name>A0A392NGQ3_9FABA</name>
<dbReference type="Pfam" id="PF03732">
    <property type="entry name" value="Retrotrans_gag"/>
    <property type="match status" value="1"/>
</dbReference>
<evidence type="ECO:0000313" key="4">
    <source>
        <dbReference type="EMBL" id="MCH98399.1"/>
    </source>
</evidence>
<dbReference type="Pfam" id="PF00098">
    <property type="entry name" value="zf-CCHC"/>
    <property type="match status" value="1"/>
</dbReference>
<evidence type="ECO:0000313" key="5">
    <source>
        <dbReference type="Proteomes" id="UP000265520"/>
    </source>
</evidence>
<dbReference type="InterPro" id="IPR001878">
    <property type="entry name" value="Znf_CCHC"/>
</dbReference>
<dbReference type="PANTHER" id="PTHR34482:SF49">
    <property type="entry name" value="RETROTRANSPOSON GAG DOMAIN-CONTAINING PROTEIN"/>
    <property type="match status" value="1"/>
</dbReference>
<dbReference type="PROSITE" id="PS50158">
    <property type="entry name" value="ZF_CCHC"/>
    <property type="match status" value="1"/>
</dbReference>